<dbReference type="PROSITE" id="PS50995">
    <property type="entry name" value="HTH_MARR_2"/>
    <property type="match status" value="1"/>
</dbReference>
<protein>
    <submittedName>
        <fullName evidence="2">MarR family transcriptional regulator</fullName>
    </submittedName>
</protein>
<dbReference type="InterPro" id="IPR036390">
    <property type="entry name" value="WH_DNA-bd_sf"/>
</dbReference>
<sequence>MDKKIREQIDLINQKTKELNALYRMAAYKSSISDGEVGIWSTLLNSREEYSQQDLAEMLSLPKQTVNSLITRMIRKEFVVLDHAPGTRNRKVIRLTEAGRYFGEQRVKWIFEAEQRAMEDTDPAEVMAYVSMLEKYITRFRKEIEDKD</sequence>
<reference evidence="2" key="2">
    <citation type="submission" date="2021-04" db="EMBL/GenBank/DDBJ databases">
        <authorList>
            <person name="Gilroy R."/>
        </authorList>
    </citation>
    <scope>NUCLEOTIDE SEQUENCE</scope>
    <source>
        <strain evidence="2">USAMLcec2-132</strain>
    </source>
</reference>
<dbReference type="Gene3D" id="1.10.10.10">
    <property type="entry name" value="Winged helix-like DNA-binding domain superfamily/Winged helix DNA-binding domain"/>
    <property type="match status" value="1"/>
</dbReference>
<dbReference type="InterPro" id="IPR036388">
    <property type="entry name" value="WH-like_DNA-bd_sf"/>
</dbReference>
<organism evidence="2 3">
    <name type="scientific">Candidatus Eisenbergiella merdavium</name>
    <dbReference type="NCBI Taxonomy" id="2838551"/>
    <lineage>
        <taxon>Bacteria</taxon>
        <taxon>Bacillati</taxon>
        <taxon>Bacillota</taxon>
        <taxon>Clostridia</taxon>
        <taxon>Lachnospirales</taxon>
        <taxon>Lachnospiraceae</taxon>
        <taxon>Eisenbergiella</taxon>
    </lineage>
</organism>
<gene>
    <name evidence="2" type="ORF">H9761_04985</name>
</gene>
<dbReference type="Proteomes" id="UP000823891">
    <property type="component" value="Unassembled WGS sequence"/>
</dbReference>
<dbReference type="SMART" id="SM00347">
    <property type="entry name" value="HTH_MARR"/>
    <property type="match status" value="1"/>
</dbReference>
<dbReference type="EMBL" id="DWWS01000018">
    <property type="protein sequence ID" value="HJC23043.1"/>
    <property type="molecule type" value="Genomic_DNA"/>
</dbReference>
<dbReference type="SUPFAM" id="SSF46785">
    <property type="entry name" value="Winged helix' DNA-binding domain"/>
    <property type="match status" value="1"/>
</dbReference>
<evidence type="ECO:0000313" key="3">
    <source>
        <dbReference type="Proteomes" id="UP000823891"/>
    </source>
</evidence>
<evidence type="ECO:0000259" key="1">
    <source>
        <dbReference type="PROSITE" id="PS50995"/>
    </source>
</evidence>
<dbReference type="GO" id="GO:0003700">
    <property type="term" value="F:DNA-binding transcription factor activity"/>
    <property type="evidence" value="ECO:0007669"/>
    <property type="project" value="InterPro"/>
</dbReference>
<comment type="caution">
    <text evidence="2">The sequence shown here is derived from an EMBL/GenBank/DDBJ whole genome shotgun (WGS) entry which is preliminary data.</text>
</comment>
<evidence type="ECO:0000313" key="2">
    <source>
        <dbReference type="EMBL" id="HJC23043.1"/>
    </source>
</evidence>
<feature type="domain" description="HTH marR-type" evidence="1">
    <location>
        <begin position="1"/>
        <end position="138"/>
    </location>
</feature>
<accession>A0A9D2NDE3</accession>
<name>A0A9D2NDE3_9FIRM</name>
<dbReference type="InterPro" id="IPR000835">
    <property type="entry name" value="HTH_MarR-typ"/>
</dbReference>
<reference evidence="2" key="1">
    <citation type="journal article" date="2021" name="PeerJ">
        <title>Extensive microbial diversity within the chicken gut microbiome revealed by metagenomics and culture.</title>
        <authorList>
            <person name="Gilroy R."/>
            <person name="Ravi A."/>
            <person name="Getino M."/>
            <person name="Pursley I."/>
            <person name="Horton D.L."/>
            <person name="Alikhan N.F."/>
            <person name="Baker D."/>
            <person name="Gharbi K."/>
            <person name="Hall N."/>
            <person name="Watson M."/>
            <person name="Adriaenssens E.M."/>
            <person name="Foster-Nyarko E."/>
            <person name="Jarju S."/>
            <person name="Secka A."/>
            <person name="Antonio M."/>
            <person name="Oren A."/>
            <person name="Chaudhuri R.R."/>
            <person name="La Ragione R."/>
            <person name="Hildebrand F."/>
            <person name="Pallen M.J."/>
        </authorList>
    </citation>
    <scope>NUCLEOTIDE SEQUENCE</scope>
    <source>
        <strain evidence="2">USAMLcec2-132</strain>
    </source>
</reference>
<proteinExistence type="predicted"/>
<dbReference type="AlphaFoldDB" id="A0A9D2NDE3"/>